<dbReference type="SUPFAM" id="SSF58104">
    <property type="entry name" value="Methyl-accepting chemotaxis protein (MCP) signaling domain"/>
    <property type="match status" value="1"/>
</dbReference>
<evidence type="ECO:0000259" key="9">
    <source>
        <dbReference type="PROSITE" id="PS50111"/>
    </source>
</evidence>
<dbReference type="Pfam" id="PF00015">
    <property type="entry name" value="MCPsignal"/>
    <property type="match status" value="1"/>
</dbReference>
<comment type="caution">
    <text evidence="10">The sequence shown here is derived from an EMBL/GenBank/DDBJ whole genome shotgun (WGS) entry which is preliminary data.</text>
</comment>
<dbReference type="PANTHER" id="PTHR32089:SF119">
    <property type="entry name" value="METHYL-ACCEPTING CHEMOTAXIS PROTEIN CTPL"/>
    <property type="match status" value="1"/>
</dbReference>
<evidence type="ECO:0000256" key="2">
    <source>
        <dbReference type="ARBA" id="ARBA00022692"/>
    </source>
</evidence>
<evidence type="ECO:0000256" key="4">
    <source>
        <dbReference type="ARBA" id="ARBA00023136"/>
    </source>
</evidence>
<dbReference type="EMBL" id="JAJHVV010000006">
    <property type="protein sequence ID" value="MCK6263925.1"/>
    <property type="molecule type" value="Genomic_DNA"/>
</dbReference>
<comment type="subcellular location">
    <subcellularLocation>
        <location evidence="1">Membrane</location>
        <topology evidence="1">Multi-pass membrane protein</topology>
    </subcellularLocation>
</comment>
<dbReference type="InterPro" id="IPR004089">
    <property type="entry name" value="MCPsignal_dom"/>
</dbReference>
<evidence type="ECO:0000313" key="11">
    <source>
        <dbReference type="Proteomes" id="UP001139559"/>
    </source>
</evidence>
<dbReference type="Proteomes" id="UP001139559">
    <property type="component" value="Unassembled WGS sequence"/>
</dbReference>
<dbReference type="FunFam" id="1.10.287.950:FF:000001">
    <property type="entry name" value="Methyl-accepting chemotaxis sensory transducer"/>
    <property type="match status" value="1"/>
</dbReference>
<dbReference type="PROSITE" id="PS50111">
    <property type="entry name" value="CHEMOTAXIS_TRANSDUC_2"/>
    <property type="match status" value="1"/>
</dbReference>
<keyword evidence="5 7" id="KW-0807">Transducer</keyword>
<dbReference type="RefSeq" id="WP_248009004.1">
    <property type="nucleotide sequence ID" value="NZ_JAJHVV010000006.1"/>
</dbReference>
<evidence type="ECO:0000256" key="5">
    <source>
        <dbReference type="ARBA" id="ARBA00023224"/>
    </source>
</evidence>
<dbReference type="AlphaFoldDB" id="A0A9X1XKN7"/>
<dbReference type="GO" id="GO:0006935">
    <property type="term" value="P:chemotaxis"/>
    <property type="evidence" value="ECO:0007669"/>
    <property type="project" value="UniProtKB-ARBA"/>
</dbReference>
<proteinExistence type="inferred from homology"/>
<feature type="transmembrane region" description="Helical" evidence="8">
    <location>
        <begin position="7"/>
        <end position="28"/>
    </location>
</feature>
<dbReference type="Gene3D" id="1.10.287.950">
    <property type="entry name" value="Methyl-accepting chemotaxis protein"/>
    <property type="match status" value="1"/>
</dbReference>
<keyword evidence="2 8" id="KW-0812">Transmembrane</keyword>
<dbReference type="PANTHER" id="PTHR32089">
    <property type="entry name" value="METHYL-ACCEPTING CHEMOTAXIS PROTEIN MCPB"/>
    <property type="match status" value="1"/>
</dbReference>
<protein>
    <submittedName>
        <fullName evidence="10">Methyl-accepting chemotaxis protein</fullName>
    </submittedName>
</protein>
<feature type="domain" description="Methyl-accepting transducer" evidence="9">
    <location>
        <begin position="475"/>
        <end position="711"/>
    </location>
</feature>
<evidence type="ECO:0000256" key="3">
    <source>
        <dbReference type="ARBA" id="ARBA00022989"/>
    </source>
</evidence>
<evidence type="ECO:0000256" key="1">
    <source>
        <dbReference type="ARBA" id="ARBA00004141"/>
    </source>
</evidence>
<dbReference type="Gene3D" id="3.30.450.20">
    <property type="entry name" value="PAS domain"/>
    <property type="match status" value="1"/>
</dbReference>
<dbReference type="GO" id="GO:0007165">
    <property type="term" value="P:signal transduction"/>
    <property type="evidence" value="ECO:0007669"/>
    <property type="project" value="UniProtKB-KW"/>
</dbReference>
<evidence type="ECO:0000256" key="7">
    <source>
        <dbReference type="PROSITE-ProRule" id="PRU00284"/>
    </source>
</evidence>
<sequence>MSLKYKLLIILLIIGLTPALIISTWSLYVANKNFEKQTFSQLIALREVKKSAVIEYLNTRVEQANSLANNQSIIDATTAFSNAFNELSTNYNVEAESGIDRKLANYYRDNFISTLIEKSPNTKGNVTALQLTRDISPSGKLLQLDYIVNNQAAVGSKDSQVRSGRNSKYDEVHAGIHPYLNDLLDRFGYYDIFLLDIDTGNIIYSVFKEVDYGTSMIDGPYANSGLAKAFQKAKSADRNEGASLVDFTPYLPSYNAPAGFIAVPVYDNGLKVGVLAFQFPIDRLNMIMSERSGLGETGETYLVGGDKLMRSDSYLDPTNRSVNASFAKPETGSVNTESVKKALNGEAGIGAIYDYNNTLVLSAYEPLNVHGLNWAIITEIDEKEACAAFYDLRDIMLTLAGVVILFIVIIAMVIARSIMKPLGGEPSAMQRIASNIASGDLSEEFEIHESAGGVYLSMHQMANSLKEMLMKISDAALQQSNASQQLTKVTSDTDRSVNQQRQNTDQVANAMNELSTTVAEVTKSTNEAAEASILAQEKVTTSYEQVTNVSAEIRQLSDGLNNSREKITRLNSSAENISNILTTITSISERTNLLALNAAIEAARAGEQGRGFAVVADEVRSLASSTKESSEEVSQMIAMLQRDATETRDVMEHGIEHAEHVANYALKTTESLKVASESVDVIADITTQIATVAEEQNSVTEEINRNIQEISLMSIEAERSVHQISESSGQLDELSNSLEAMVGEFKVETR</sequence>
<evidence type="ECO:0000256" key="6">
    <source>
        <dbReference type="ARBA" id="ARBA00029447"/>
    </source>
</evidence>
<gene>
    <name evidence="10" type="ORF">KP803_11655</name>
</gene>
<dbReference type="GO" id="GO:0016020">
    <property type="term" value="C:membrane"/>
    <property type="evidence" value="ECO:0007669"/>
    <property type="project" value="UniProtKB-SubCell"/>
</dbReference>
<feature type="transmembrane region" description="Helical" evidence="8">
    <location>
        <begin position="395"/>
        <end position="415"/>
    </location>
</feature>
<comment type="similarity">
    <text evidence="6">Belongs to the methyl-accepting chemotaxis (MCP) protein family.</text>
</comment>
<accession>A0A9X1XKN7</accession>
<name>A0A9X1XKN7_9VIBR</name>
<evidence type="ECO:0000256" key="8">
    <source>
        <dbReference type="SAM" id="Phobius"/>
    </source>
</evidence>
<dbReference type="SMART" id="SM00283">
    <property type="entry name" value="MA"/>
    <property type="match status" value="1"/>
</dbReference>
<evidence type="ECO:0000313" key="10">
    <source>
        <dbReference type="EMBL" id="MCK6263925.1"/>
    </source>
</evidence>
<keyword evidence="4 8" id="KW-0472">Membrane</keyword>
<reference evidence="10" key="1">
    <citation type="submission" date="2021-11" db="EMBL/GenBank/DDBJ databases">
        <title>Vibrio ZSDE26 sp. nov. and Vibrio ZSDZ34 sp. nov., isolated from coastal seawater in Qingdao.</title>
        <authorList>
            <person name="Zhang P."/>
        </authorList>
    </citation>
    <scope>NUCLEOTIDE SEQUENCE</scope>
    <source>
        <strain evidence="10">ZSDE26</strain>
    </source>
</reference>
<dbReference type="CDD" id="cd11386">
    <property type="entry name" value="MCP_signal"/>
    <property type="match status" value="1"/>
</dbReference>
<keyword evidence="11" id="KW-1185">Reference proteome</keyword>
<keyword evidence="3 8" id="KW-1133">Transmembrane helix</keyword>
<organism evidence="10 11">
    <name type="scientific">Vibrio amylolyticus</name>
    <dbReference type="NCBI Taxonomy" id="2847292"/>
    <lineage>
        <taxon>Bacteria</taxon>
        <taxon>Pseudomonadati</taxon>
        <taxon>Pseudomonadota</taxon>
        <taxon>Gammaproteobacteria</taxon>
        <taxon>Vibrionales</taxon>
        <taxon>Vibrionaceae</taxon>
        <taxon>Vibrio</taxon>
    </lineage>
</organism>